<evidence type="ECO:0000256" key="1">
    <source>
        <dbReference type="SAM" id="MobiDB-lite"/>
    </source>
</evidence>
<reference evidence="5" key="1">
    <citation type="journal article" date="2014" name="Proc. Natl. Acad. Sci. U.S.A.">
        <title>Extensive sampling of basidiomycete genomes demonstrates inadequacy of the white-rot/brown-rot paradigm for wood decay fungi.</title>
        <authorList>
            <person name="Riley R."/>
            <person name="Salamov A.A."/>
            <person name="Brown D.W."/>
            <person name="Nagy L.G."/>
            <person name="Floudas D."/>
            <person name="Held B.W."/>
            <person name="Levasseur A."/>
            <person name="Lombard V."/>
            <person name="Morin E."/>
            <person name="Otillar R."/>
            <person name="Lindquist E.A."/>
            <person name="Sun H."/>
            <person name="LaButti K.M."/>
            <person name="Schmutz J."/>
            <person name="Jabbour D."/>
            <person name="Luo H."/>
            <person name="Baker S.E."/>
            <person name="Pisabarro A.G."/>
            <person name="Walton J.D."/>
            <person name="Blanchette R.A."/>
            <person name="Henrissat B."/>
            <person name="Martin F."/>
            <person name="Cullen D."/>
            <person name="Hibbett D.S."/>
            <person name="Grigoriev I.V."/>
        </authorList>
    </citation>
    <scope>NUCLEOTIDE SEQUENCE [LARGE SCALE GENOMIC DNA]</scope>
    <source>
        <strain evidence="5">CBS 339.88</strain>
    </source>
</reference>
<dbReference type="AlphaFoldDB" id="A0A067SJP0"/>
<protein>
    <recommendedName>
        <fullName evidence="3">DUF6532 domain-containing protein</fullName>
    </recommendedName>
</protein>
<feature type="compositionally biased region" description="Gly residues" evidence="1">
    <location>
        <begin position="948"/>
        <end position="959"/>
    </location>
</feature>
<feature type="region of interest" description="Disordered" evidence="1">
    <location>
        <begin position="789"/>
        <end position="817"/>
    </location>
</feature>
<accession>A0A067SJP0</accession>
<keyword evidence="2" id="KW-0812">Transmembrane</keyword>
<feature type="compositionally biased region" description="Low complexity" evidence="1">
    <location>
        <begin position="399"/>
        <end position="410"/>
    </location>
</feature>
<dbReference type="EMBL" id="KL142394">
    <property type="protein sequence ID" value="KDR71180.1"/>
    <property type="molecule type" value="Genomic_DNA"/>
</dbReference>
<feature type="compositionally biased region" description="Acidic residues" evidence="1">
    <location>
        <begin position="963"/>
        <end position="974"/>
    </location>
</feature>
<feature type="compositionally biased region" description="Acidic residues" evidence="1">
    <location>
        <begin position="419"/>
        <end position="444"/>
    </location>
</feature>
<keyword evidence="2" id="KW-0472">Membrane</keyword>
<proteinExistence type="predicted"/>
<dbReference type="InterPro" id="IPR045341">
    <property type="entry name" value="DUF6532"/>
</dbReference>
<feature type="domain" description="DUF6532" evidence="3">
    <location>
        <begin position="534"/>
        <end position="715"/>
    </location>
</feature>
<evidence type="ECO:0000259" key="3">
    <source>
        <dbReference type="Pfam" id="PF20149"/>
    </source>
</evidence>
<organism evidence="4 5">
    <name type="scientific">Galerina marginata (strain CBS 339.88)</name>
    <dbReference type="NCBI Taxonomy" id="685588"/>
    <lineage>
        <taxon>Eukaryota</taxon>
        <taxon>Fungi</taxon>
        <taxon>Dikarya</taxon>
        <taxon>Basidiomycota</taxon>
        <taxon>Agaricomycotina</taxon>
        <taxon>Agaricomycetes</taxon>
        <taxon>Agaricomycetidae</taxon>
        <taxon>Agaricales</taxon>
        <taxon>Agaricineae</taxon>
        <taxon>Strophariaceae</taxon>
        <taxon>Galerina</taxon>
    </lineage>
</organism>
<feature type="region of interest" description="Disordered" evidence="1">
    <location>
        <begin position="310"/>
        <end position="330"/>
    </location>
</feature>
<evidence type="ECO:0000313" key="4">
    <source>
        <dbReference type="EMBL" id="KDR71180.1"/>
    </source>
</evidence>
<feature type="region of interest" description="Disordered" evidence="1">
    <location>
        <begin position="173"/>
        <end position="201"/>
    </location>
</feature>
<gene>
    <name evidence="4" type="ORF">GALMADRAFT_144241</name>
</gene>
<dbReference type="Proteomes" id="UP000027222">
    <property type="component" value="Unassembled WGS sequence"/>
</dbReference>
<feature type="compositionally biased region" description="Low complexity" evidence="1">
    <location>
        <begin position="808"/>
        <end position="817"/>
    </location>
</feature>
<feature type="region of interest" description="Disordered" evidence="1">
    <location>
        <begin position="347"/>
        <end position="473"/>
    </location>
</feature>
<feature type="region of interest" description="Disordered" evidence="1">
    <location>
        <begin position="940"/>
        <end position="974"/>
    </location>
</feature>
<dbReference type="Pfam" id="PF20149">
    <property type="entry name" value="DUF6532"/>
    <property type="match status" value="1"/>
</dbReference>
<keyword evidence="2" id="KW-1133">Transmembrane helix</keyword>
<sequence length="974" mass="107762">MPTHTSEISPQFNVQPSEFVKSGLVGHLTCTSKSLPHDHLDVEVYRSEQSLNLAHARRQTNSAEEALARKRLHEVRLVQKAASIGESVTSLKPQFAIDLARAAKETLEAEEALLHYRLLEQRRHISQLEDDLEAVHTCVVEASRQVGFILSALHRSKIAVETTMDLTRRYYKQEGDGNEGVRARTRSNDQKQQPEAKTMKSSGLNINLSTLFTIVSNLECNLMLYCYKSRAKSQTKCNPLPMTDSGHTSRSHRPQPPTNASEHDATPRKQPNWRSATASSIPMSNLTSNEPWAGVLGSNLSHEEWMQRMGLHQRPPQPDYVGPQGQPAGPFGSLSVGPSTAPIFGTQDVHTRPRPPVGQYGYSHTPPPIENSISLNEDIPRRGGLRRYLLDHPGRNTRRVGSSRGHSSSLRNRRAPIDEYGDSDDEYDSYDSEYSADDGADDGVDDSHNDGVDDGANDGFHDGGGGTKKPRPAIKNYQEPLRSIIASSQRLFVAHTFKADIFFPSVQMQSRERVRIIKIADESFGQALAEFEAATGELCQALNIEIDDHIRRLIYSASTDERRALKEISAKTVNAKYAILSPDPELKAMGLSELEARRITVASLLLSSENINRQNLGQVNSMPFTDAVPHPNRPLLRFAHEAICIIARQHFLEKENAIGRVFLYLFSAGFPIGYIALVITAMVCHLKSWASGKKKRLDFTGKTFRPIWSQVYDALMDALADPYHGPLLRQEYRHWWIQGLKMFDIDTDLLQPLHLSTRGSFQKTYGQFAYRSMSASELAATFSVSASGELTRKPPTASTSLHAEALPGSSGSHQSSGSNLSTFAYGFGTFPNFPDQPAVQNTHGYFTNPNQLAVQNTHGYITDPNQLAIQNTQGFFTDPNQLAVQNTHGYITDPNQLAIQNTQGFFTDPNQLAVQNTHGSPANPQLNFNTLSYFDARRFPPAQHGGDHGVSGAGTGTGTGTFDDVDDVDGNARR</sequence>
<keyword evidence="5" id="KW-1185">Reference proteome</keyword>
<feature type="transmembrane region" description="Helical" evidence="2">
    <location>
        <begin position="661"/>
        <end position="686"/>
    </location>
</feature>
<evidence type="ECO:0000313" key="5">
    <source>
        <dbReference type="Proteomes" id="UP000027222"/>
    </source>
</evidence>
<evidence type="ECO:0000256" key="2">
    <source>
        <dbReference type="SAM" id="Phobius"/>
    </source>
</evidence>
<name>A0A067SJP0_GALM3</name>
<dbReference type="OrthoDB" id="2675583at2759"/>
<feature type="compositionally biased region" description="Polar residues" evidence="1">
    <location>
        <begin position="272"/>
        <end position="289"/>
    </location>
</feature>
<feature type="compositionally biased region" description="Basic and acidic residues" evidence="1">
    <location>
        <begin position="173"/>
        <end position="198"/>
    </location>
</feature>
<feature type="region of interest" description="Disordered" evidence="1">
    <location>
        <begin position="235"/>
        <end position="289"/>
    </location>
</feature>
<dbReference type="HOGENOM" id="CLU_304836_0_0_1"/>